<evidence type="ECO:0000313" key="3">
    <source>
        <dbReference type="Proteomes" id="UP001286313"/>
    </source>
</evidence>
<feature type="compositionally biased region" description="Polar residues" evidence="1">
    <location>
        <begin position="287"/>
        <end position="306"/>
    </location>
</feature>
<evidence type="ECO:0000256" key="1">
    <source>
        <dbReference type="SAM" id="MobiDB-lite"/>
    </source>
</evidence>
<keyword evidence="3" id="KW-1185">Reference proteome</keyword>
<dbReference type="AlphaFoldDB" id="A0AAE1G7U7"/>
<dbReference type="InterPro" id="IPR043128">
    <property type="entry name" value="Rev_trsase/Diguanyl_cyclase"/>
</dbReference>
<evidence type="ECO:0000313" key="2">
    <source>
        <dbReference type="EMBL" id="KAK3886880.1"/>
    </source>
</evidence>
<sequence>MAQRTTSSSLSKIKNQPDLDLKIHLLLLKCAIYEVPYQPCFISKIFLVPKSKGGNRLIIDLSSLNSHILAPYFHMHNHRSLANSLHPPAWMSTVAMQDACLHVPIRQLFAQVSCFLFRIKTLFLPSPTVRSECGSPHLHSHSKMASFPPTPAGNQCHRLFRRLGHLGHVSRIDSKDCQHSNQPSEQPRFPHQLPKVPHPPFNRRGMARDSLVPPIRTLGASGGQINVHPVIHQACSITKTSLTPAMGTNSRQTQLCHPNTTPQPTTTTTTLAPQNSFKPLAPRRSEATASKLSQTPATVATSQNVVNIPPFPPLRKHDPPLD</sequence>
<reference evidence="2" key="1">
    <citation type="submission" date="2023-10" db="EMBL/GenBank/DDBJ databases">
        <title>Genome assemblies of two species of porcelain crab, Petrolisthes cinctipes and Petrolisthes manimaculis (Anomura: Porcellanidae).</title>
        <authorList>
            <person name="Angst P."/>
        </authorList>
    </citation>
    <scope>NUCLEOTIDE SEQUENCE</scope>
    <source>
        <strain evidence="2">PB745_01</strain>
        <tissue evidence="2">Gill</tissue>
    </source>
</reference>
<feature type="compositionally biased region" description="Polar residues" evidence="1">
    <location>
        <begin position="247"/>
        <end position="259"/>
    </location>
</feature>
<protein>
    <submittedName>
        <fullName evidence="2">Uncharacterized protein</fullName>
    </submittedName>
</protein>
<dbReference type="Proteomes" id="UP001286313">
    <property type="component" value="Unassembled WGS sequence"/>
</dbReference>
<dbReference type="GO" id="GO:0071897">
    <property type="term" value="P:DNA biosynthetic process"/>
    <property type="evidence" value="ECO:0007669"/>
    <property type="project" value="UniProtKB-ARBA"/>
</dbReference>
<dbReference type="Gene3D" id="3.10.10.10">
    <property type="entry name" value="HIV Type 1 Reverse Transcriptase, subunit A, domain 1"/>
    <property type="match status" value="1"/>
</dbReference>
<comment type="caution">
    <text evidence="2">The sequence shown here is derived from an EMBL/GenBank/DDBJ whole genome shotgun (WGS) entry which is preliminary data.</text>
</comment>
<proteinExistence type="predicted"/>
<accession>A0AAE1G7U7</accession>
<dbReference type="EMBL" id="JAWQEG010000664">
    <property type="protein sequence ID" value="KAK3886880.1"/>
    <property type="molecule type" value="Genomic_DNA"/>
</dbReference>
<dbReference type="InterPro" id="IPR043502">
    <property type="entry name" value="DNA/RNA_pol_sf"/>
</dbReference>
<dbReference type="Gene3D" id="3.30.70.270">
    <property type="match status" value="1"/>
</dbReference>
<name>A0AAE1G7U7_PETCI</name>
<feature type="region of interest" description="Disordered" evidence="1">
    <location>
        <begin position="174"/>
        <end position="196"/>
    </location>
</feature>
<feature type="compositionally biased region" description="Low complexity" evidence="1">
    <location>
        <begin position="260"/>
        <end position="270"/>
    </location>
</feature>
<gene>
    <name evidence="2" type="ORF">Pcinc_008993</name>
</gene>
<feature type="region of interest" description="Disordered" evidence="1">
    <location>
        <begin position="247"/>
        <end position="322"/>
    </location>
</feature>
<organism evidence="2 3">
    <name type="scientific">Petrolisthes cinctipes</name>
    <name type="common">Flat porcelain crab</name>
    <dbReference type="NCBI Taxonomy" id="88211"/>
    <lineage>
        <taxon>Eukaryota</taxon>
        <taxon>Metazoa</taxon>
        <taxon>Ecdysozoa</taxon>
        <taxon>Arthropoda</taxon>
        <taxon>Crustacea</taxon>
        <taxon>Multicrustacea</taxon>
        <taxon>Malacostraca</taxon>
        <taxon>Eumalacostraca</taxon>
        <taxon>Eucarida</taxon>
        <taxon>Decapoda</taxon>
        <taxon>Pleocyemata</taxon>
        <taxon>Anomura</taxon>
        <taxon>Galatheoidea</taxon>
        <taxon>Porcellanidae</taxon>
        <taxon>Petrolisthes</taxon>
    </lineage>
</organism>
<dbReference type="SUPFAM" id="SSF56672">
    <property type="entry name" value="DNA/RNA polymerases"/>
    <property type="match status" value="1"/>
</dbReference>